<keyword evidence="1" id="KW-0472">Membrane</keyword>
<evidence type="ECO:0000313" key="2">
    <source>
        <dbReference type="EMBL" id="KAF4967561.1"/>
    </source>
</evidence>
<keyword evidence="1" id="KW-0812">Transmembrane</keyword>
<feature type="transmembrane region" description="Helical" evidence="1">
    <location>
        <begin position="380"/>
        <end position="403"/>
    </location>
</feature>
<feature type="transmembrane region" description="Helical" evidence="1">
    <location>
        <begin position="183"/>
        <end position="203"/>
    </location>
</feature>
<proteinExistence type="predicted"/>
<feature type="transmembrane region" description="Helical" evidence="1">
    <location>
        <begin position="423"/>
        <end position="443"/>
    </location>
</feature>
<evidence type="ECO:0000313" key="3">
    <source>
        <dbReference type="Proteomes" id="UP000622797"/>
    </source>
</evidence>
<gene>
    <name evidence="2" type="ORF">FSARC_4946</name>
</gene>
<evidence type="ECO:0000256" key="1">
    <source>
        <dbReference type="SAM" id="Phobius"/>
    </source>
</evidence>
<keyword evidence="3" id="KW-1185">Reference proteome</keyword>
<dbReference type="Proteomes" id="UP000622797">
    <property type="component" value="Unassembled WGS sequence"/>
</dbReference>
<dbReference type="EMBL" id="JABEXW010000232">
    <property type="protein sequence ID" value="KAF4967561.1"/>
    <property type="molecule type" value="Genomic_DNA"/>
</dbReference>
<feature type="transmembrane region" description="Helical" evidence="1">
    <location>
        <begin position="327"/>
        <end position="349"/>
    </location>
</feature>
<organism evidence="2 3">
    <name type="scientific">Fusarium sarcochroum</name>
    <dbReference type="NCBI Taxonomy" id="1208366"/>
    <lineage>
        <taxon>Eukaryota</taxon>
        <taxon>Fungi</taxon>
        <taxon>Dikarya</taxon>
        <taxon>Ascomycota</taxon>
        <taxon>Pezizomycotina</taxon>
        <taxon>Sordariomycetes</taxon>
        <taxon>Hypocreomycetidae</taxon>
        <taxon>Hypocreales</taxon>
        <taxon>Nectriaceae</taxon>
        <taxon>Fusarium</taxon>
        <taxon>Fusarium lateritium species complex</taxon>
    </lineage>
</organism>
<accession>A0A8H4XB00</accession>
<keyword evidence="1" id="KW-1133">Transmembrane helix</keyword>
<reference evidence="2" key="1">
    <citation type="journal article" date="2020" name="BMC Genomics">
        <title>Correction to: Identification and distribution of gene clusters required for synthesis of sphingolipid metabolism inhibitors in diverse species of the filamentous fungus Fusarium.</title>
        <authorList>
            <person name="Kim H.S."/>
            <person name="Lohmar J.M."/>
            <person name="Busman M."/>
            <person name="Brown D.W."/>
            <person name="Naumann T.A."/>
            <person name="Divon H.H."/>
            <person name="Lysoe E."/>
            <person name="Uhlig S."/>
            <person name="Proctor R.H."/>
        </authorList>
    </citation>
    <scope>NUCLEOTIDE SEQUENCE</scope>
    <source>
        <strain evidence="2">NRRL 20472</strain>
    </source>
</reference>
<feature type="transmembrane region" description="Helical" evidence="1">
    <location>
        <begin position="143"/>
        <end position="163"/>
    </location>
</feature>
<dbReference type="OrthoDB" id="4582561at2759"/>
<reference evidence="2" key="2">
    <citation type="submission" date="2020-05" db="EMBL/GenBank/DDBJ databases">
        <authorList>
            <person name="Kim H.-S."/>
            <person name="Proctor R.H."/>
            <person name="Brown D.W."/>
        </authorList>
    </citation>
    <scope>NUCLEOTIDE SEQUENCE</scope>
    <source>
        <strain evidence="2">NRRL 20472</strain>
    </source>
</reference>
<sequence length="455" mass="50453">MFTSKTRSGWTISILKASGCLCDDGRGSSRGRAEISLRQELRPCNGVFGQLTACDVSASRLRIEATGLRSDQYDDAGAKNEFNMSSLTNECSQWAKLDDFSEYIQDLDSKTQFNRSKLATCKNEICNAIYGTGNPDISGIGVAVGYVLELALGVFLSFATILLERCGKTGQWYQVVKSGLGAFFDSAAYFALSLQLATIAVLVRKDYGISTADLGAIEARVAQSVAVVSMMPLLYPVALLEPAAKAKFRDKVKHNARLLLLSLTIALSFYPFLSRCIHAFDVSPIGDGKDAEVSSADWSVVEDMCFPEKYRNLGENMTYKSLNGLELTASLITYIFAFWLLAGLPNTYYDYDEEAKDSHEPETNSSWRERVNKWFGEKPFVALMPLSAIMGLAVPLLWVIFTLRKLQKEMSETMGEEYGGNEWGFGQIVSIILFVPVGVEMAYRWRFGEVYGKNE</sequence>
<protein>
    <submittedName>
        <fullName evidence="2">Uncharacterized protein</fullName>
    </submittedName>
</protein>
<name>A0A8H4XB00_9HYPO</name>
<dbReference type="AlphaFoldDB" id="A0A8H4XB00"/>
<comment type="caution">
    <text evidence="2">The sequence shown here is derived from an EMBL/GenBank/DDBJ whole genome shotgun (WGS) entry which is preliminary data.</text>
</comment>